<keyword evidence="4" id="KW-1185">Reference proteome</keyword>
<dbReference type="Pfam" id="PF00561">
    <property type="entry name" value="Abhydrolase_1"/>
    <property type="match status" value="1"/>
</dbReference>
<dbReference type="InterPro" id="IPR029058">
    <property type="entry name" value="AB_hydrolase_fold"/>
</dbReference>
<dbReference type="Gene3D" id="3.40.50.1820">
    <property type="entry name" value="alpha/beta hydrolase"/>
    <property type="match status" value="1"/>
</dbReference>
<keyword evidence="1" id="KW-0732">Signal</keyword>
<evidence type="ECO:0000256" key="1">
    <source>
        <dbReference type="SAM" id="SignalP"/>
    </source>
</evidence>
<organism evidence="3 4">
    <name type="scientific">Phyllobacterium bourgognense</name>
    <dbReference type="NCBI Taxonomy" id="314236"/>
    <lineage>
        <taxon>Bacteria</taxon>
        <taxon>Pseudomonadati</taxon>
        <taxon>Pseudomonadota</taxon>
        <taxon>Alphaproteobacteria</taxon>
        <taxon>Hyphomicrobiales</taxon>
        <taxon>Phyllobacteriaceae</taxon>
        <taxon>Phyllobacterium</taxon>
    </lineage>
</organism>
<protein>
    <submittedName>
        <fullName evidence="3">Pimeloyl-ACP methyl ester carboxylesterase</fullName>
    </submittedName>
</protein>
<feature type="domain" description="AB hydrolase-1" evidence="2">
    <location>
        <begin position="49"/>
        <end position="152"/>
    </location>
</feature>
<gene>
    <name evidence="3" type="ORF">C7476_1323</name>
</gene>
<dbReference type="InterPro" id="IPR050266">
    <property type="entry name" value="AB_hydrolase_sf"/>
</dbReference>
<dbReference type="PANTHER" id="PTHR43798">
    <property type="entry name" value="MONOACYLGLYCEROL LIPASE"/>
    <property type="match status" value="1"/>
</dbReference>
<reference evidence="3 4" key="1">
    <citation type="submission" date="2018-07" db="EMBL/GenBank/DDBJ databases">
        <title>Genomic Encyclopedia of Type Strains, Phase III (KMG-III): the genomes of soil and plant-associated and newly described type strains.</title>
        <authorList>
            <person name="Whitman W."/>
        </authorList>
    </citation>
    <scope>NUCLEOTIDE SEQUENCE [LARGE SCALE GENOMIC DNA]</scope>
    <source>
        <strain evidence="3 4">31-25a</strain>
    </source>
</reference>
<dbReference type="EMBL" id="QPJM01000032">
    <property type="protein sequence ID" value="RCW77968.1"/>
    <property type="molecule type" value="Genomic_DNA"/>
</dbReference>
<proteinExistence type="predicted"/>
<name>A0A368YET9_9HYPH</name>
<evidence type="ECO:0000313" key="3">
    <source>
        <dbReference type="EMBL" id="RCW77968.1"/>
    </source>
</evidence>
<feature type="chain" id="PRO_5016579136" evidence="1">
    <location>
        <begin position="23"/>
        <end position="303"/>
    </location>
</feature>
<comment type="caution">
    <text evidence="3">The sequence shown here is derived from an EMBL/GenBank/DDBJ whole genome shotgun (WGS) entry which is preliminary data.</text>
</comment>
<dbReference type="RefSeq" id="WP_114432873.1">
    <property type="nucleotide sequence ID" value="NZ_QPJM01000032.1"/>
</dbReference>
<dbReference type="SUPFAM" id="SSF53474">
    <property type="entry name" value="alpha/beta-Hydrolases"/>
    <property type="match status" value="1"/>
</dbReference>
<evidence type="ECO:0000259" key="2">
    <source>
        <dbReference type="Pfam" id="PF00561"/>
    </source>
</evidence>
<dbReference type="PRINTS" id="PR00111">
    <property type="entry name" value="ABHYDROLASE"/>
</dbReference>
<accession>A0A368YET9</accession>
<dbReference type="Proteomes" id="UP000253324">
    <property type="component" value="Unassembled WGS sequence"/>
</dbReference>
<dbReference type="AlphaFoldDB" id="A0A368YET9"/>
<dbReference type="OrthoDB" id="9780765at2"/>
<dbReference type="InterPro" id="IPR000073">
    <property type="entry name" value="AB_hydrolase_1"/>
</dbReference>
<sequence length="303" mass="33157">MKILSSLFAVAAVALTITSVHAAPAVKSGHVEAGGINYYYEIQGEGAGKPLLLLHGGLGSTDMFQPIMPRLIEGRQVIAVDLQGHGRTELGNRPMSLEAMGDDMAAILKSLGHDKADVLGYSFGGGLAFRLAVQHPEMVDRVALVSAGYAQDGFYPEMIKMQAAVGAGMADMMKETPMYKSYIAVAPKPEDFPRLLDAMGDFMRKPYDYSADVAKLKMPVMLVFADSDMYRPEHVVKFYQLLGGGLRDAGWMRETMSQNRLAIIPNRTHYDIFFAPELAETVMPFLDGQDKVKTWDDLVNAAN</sequence>
<evidence type="ECO:0000313" key="4">
    <source>
        <dbReference type="Proteomes" id="UP000253324"/>
    </source>
</evidence>
<feature type="signal peptide" evidence="1">
    <location>
        <begin position="1"/>
        <end position="22"/>
    </location>
</feature>